<protein>
    <submittedName>
        <fullName evidence="2">RNA methyltransferase</fullName>
    </submittedName>
</protein>
<keyword evidence="2" id="KW-0489">Methyltransferase</keyword>
<dbReference type="Gene3D" id="3.40.50.150">
    <property type="entry name" value="Vaccinia Virus protein VP39"/>
    <property type="match status" value="1"/>
</dbReference>
<dbReference type="AlphaFoldDB" id="A0A0A3ICY9"/>
<name>A0A0A3ICY9_9BACI</name>
<dbReference type="InterPro" id="IPR000241">
    <property type="entry name" value="RlmKL-like_Mtase"/>
</dbReference>
<dbReference type="PANTHER" id="PTHR14911">
    <property type="entry name" value="THUMP DOMAIN-CONTAINING"/>
    <property type="match status" value="1"/>
</dbReference>
<sequence>MKNNRYIYTFVHHPDEYEVCRMEMRAFFGKDTDANYLFSETEIDPSRSPFIEERLTVLYAHKKLDDLKEQLSQLAIGEKTYKVICLNKMDMAANRKIEHNVRQQLEREIGLLLEGEPDLNRPQCLFGIIWLDGVWYFGLYTKSESVWRKHKDKPQQYSTALNTRTARALVNIAVPQIENIKVIDPCCGIGTVLIEALSMGIQIEGRDINWHVCQGSRKNIAHFGLKGTVAKGPISEVVNHYDVAIIDLPYNVFTHASISEQAEILKHARRIADQVLVVTIDPIDRVIEEAGFEIFDRCVAKKQHFSREILLCR</sequence>
<dbReference type="SUPFAM" id="SSF53335">
    <property type="entry name" value="S-adenosyl-L-methionine-dependent methyltransferases"/>
    <property type="match status" value="1"/>
</dbReference>
<keyword evidence="3" id="KW-1185">Reference proteome</keyword>
<reference evidence="2 3" key="1">
    <citation type="submission" date="2014-02" db="EMBL/GenBank/DDBJ databases">
        <title>Draft genome sequence of Lysinibacillus odysseyi NBRC 100172.</title>
        <authorList>
            <person name="Zhang F."/>
            <person name="Wang G."/>
            <person name="Zhang L."/>
        </authorList>
    </citation>
    <scope>NUCLEOTIDE SEQUENCE [LARGE SCALE GENOMIC DNA]</scope>
    <source>
        <strain evidence="2 3">NBRC 100172</strain>
    </source>
</reference>
<comment type="caution">
    <text evidence="2">The sequence shown here is derived from an EMBL/GenBank/DDBJ whole genome shotgun (WGS) entry which is preliminary data.</text>
</comment>
<dbReference type="PANTHER" id="PTHR14911:SF13">
    <property type="entry name" value="TRNA (GUANINE(6)-N2)-METHYLTRANSFERASE THUMP3"/>
    <property type="match status" value="1"/>
</dbReference>
<dbReference type="eggNOG" id="COG1041">
    <property type="taxonomic scope" value="Bacteria"/>
</dbReference>
<feature type="domain" description="Ribosomal RNA large subunit methyltransferase K/L-like methyltransferase" evidence="1">
    <location>
        <begin position="154"/>
        <end position="252"/>
    </location>
</feature>
<proteinExistence type="predicted"/>
<dbReference type="Proteomes" id="UP000030437">
    <property type="component" value="Unassembled WGS sequence"/>
</dbReference>
<dbReference type="InterPro" id="IPR029063">
    <property type="entry name" value="SAM-dependent_MTases_sf"/>
</dbReference>
<dbReference type="CDD" id="cd02440">
    <property type="entry name" value="AdoMet_MTases"/>
    <property type="match status" value="1"/>
</dbReference>
<evidence type="ECO:0000259" key="1">
    <source>
        <dbReference type="Pfam" id="PF01170"/>
    </source>
</evidence>
<dbReference type="STRING" id="1220589.CD32_17435"/>
<keyword evidence="2" id="KW-0808">Transferase</keyword>
<accession>A0A0A3ICY9</accession>
<dbReference type="GO" id="GO:0030488">
    <property type="term" value="P:tRNA methylation"/>
    <property type="evidence" value="ECO:0007669"/>
    <property type="project" value="TreeGrafter"/>
</dbReference>
<dbReference type="Pfam" id="PF01170">
    <property type="entry name" value="UPF0020"/>
    <property type="match status" value="1"/>
</dbReference>
<organism evidence="2 3">
    <name type="scientific">Lysinibacillus odysseyi 34hs-1 = NBRC 100172</name>
    <dbReference type="NCBI Taxonomy" id="1220589"/>
    <lineage>
        <taxon>Bacteria</taxon>
        <taxon>Bacillati</taxon>
        <taxon>Bacillota</taxon>
        <taxon>Bacilli</taxon>
        <taxon>Bacillales</taxon>
        <taxon>Bacillaceae</taxon>
        <taxon>Lysinibacillus</taxon>
    </lineage>
</organism>
<evidence type="ECO:0000313" key="3">
    <source>
        <dbReference type="Proteomes" id="UP000030437"/>
    </source>
</evidence>
<dbReference type="EMBL" id="JPVP01000059">
    <property type="protein sequence ID" value="KGR82646.1"/>
    <property type="molecule type" value="Genomic_DNA"/>
</dbReference>
<evidence type="ECO:0000313" key="2">
    <source>
        <dbReference type="EMBL" id="KGR82646.1"/>
    </source>
</evidence>
<dbReference type="GO" id="GO:0016423">
    <property type="term" value="F:tRNA (guanine) methyltransferase activity"/>
    <property type="evidence" value="ECO:0007669"/>
    <property type="project" value="TreeGrafter"/>
</dbReference>
<gene>
    <name evidence="2" type="ORF">CD32_17435</name>
</gene>